<dbReference type="EMBL" id="JADEWN010000040">
    <property type="protein sequence ID" value="MBE9191802.1"/>
    <property type="molecule type" value="Genomic_DNA"/>
</dbReference>
<keyword evidence="2" id="KW-0255">Endonuclease</keyword>
<dbReference type="PANTHER" id="PTHR47152">
    <property type="entry name" value="SLR2084 PROTEIN-RELATED"/>
    <property type="match status" value="1"/>
</dbReference>
<dbReference type="PANTHER" id="PTHR47152:SF4">
    <property type="entry name" value="SLR0445 PROTEIN"/>
    <property type="match status" value="1"/>
</dbReference>
<dbReference type="Gene3D" id="3.90.1570.10">
    <property type="entry name" value="tt1808, chain A"/>
    <property type="match status" value="1"/>
</dbReference>
<keyword evidence="2" id="KW-0540">Nuclease</keyword>
<dbReference type="Pfam" id="PF05685">
    <property type="entry name" value="Uma2"/>
    <property type="match status" value="1"/>
</dbReference>
<sequence length="210" mass="23908">MNPNLLEAAKFQKVEASEDQILILNGVTWQQYEAFLDIIGDNFPGLHITYLEGTLQFMSPGRKHELTKKIIARLLEAYLDETRARHYPLGSTTFRKAAVARGIEPDECYCIGSDKEFPDLAIEVVVTSGGVDSLKVYQGLGVSEVWFWEDEQLLLYQLRGETYLPITTSNLLPNLDIKLLVSYIKSSESSDAVWEFREKNRQQISSRIDN</sequence>
<dbReference type="Proteomes" id="UP000651156">
    <property type="component" value="Unassembled WGS sequence"/>
</dbReference>
<dbReference type="GO" id="GO:0004519">
    <property type="term" value="F:endonuclease activity"/>
    <property type="evidence" value="ECO:0007669"/>
    <property type="project" value="UniProtKB-KW"/>
</dbReference>
<dbReference type="InterPro" id="IPR008538">
    <property type="entry name" value="Uma2"/>
</dbReference>
<evidence type="ECO:0000259" key="1">
    <source>
        <dbReference type="Pfam" id="PF05685"/>
    </source>
</evidence>
<dbReference type="SUPFAM" id="SSF52980">
    <property type="entry name" value="Restriction endonuclease-like"/>
    <property type="match status" value="1"/>
</dbReference>
<proteinExistence type="predicted"/>
<comment type="caution">
    <text evidence="2">The sequence shown here is derived from an EMBL/GenBank/DDBJ whole genome shotgun (WGS) entry which is preliminary data.</text>
</comment>
<name>A0ABR9UU24_9CHRO</name>
<feature type="domain" description="Putative restriction endonuclease" evidence="1">
    <location>
        <begin position="32"/>
        <end position="175"/>
    </location>
</feature>
<evidence type="ECO:0000313" key="3">
    <source>
        <dbReference type="Proteomes" id="UP000651156"/>
    </source>
</evidence>
<accession>A0ABR9UU24</accession>
<organism evidence="2 3">
    <name type="scientific">Gloeocapsopsis crepidinum LEGE 06123</name>
    <dbReference type="NCBI Taxonomy" id="588587"/>
    <lineage>
        <taxon>Bacteria</taxon>
        <taxon>Bacillati</taxon>
        <taxon>Cyanobacteriota</taxon>
        <taxon>Cyanophyceae</taxon>
        <taxon>Oscillatoriophycideae</taxon>
        <taxon>Chroococcales</taxon>
        <taxon>Chroococcaceae</taxon>
        <taxon>Gloeocapsopsis</taxon>
    </lineage>
</organism>
<dbReference type="InterPro" id="IPR011335">
    <property type="entry name" value="Restrct_endonuc-II-like"/>
</dbReference>
<gene>
    <name evidence="2" type="ORF">IQ230_15880</name>
</gene>
<dbReference type="InterPro" id="IPR012296">
    <property type="entry name" value="Nuclease_put_TT1808"/>
</dbReference>
<keyword evidence="2" id="KW-0378">Hydrolase</keyword>
<dbReference type="RefSeq" id="WP_193932973.1">
    <property type="nucleotide sequence ID" value="NZ_CAWPMZ010000073.1"/>
</dbReference>
<keyword evidence="3" id="KW-1185">Reference proteome</keyword>
<reference evidence="2 3" key="1">
    <citation type="submission" date="2020-10" db="EMBL/GenBank/DDBJ databases">
        <authorList>
            <person name="Castelo-Branco R."/>
            <person name="Eusebio N."/>
            <person name="Adriana R."/>
            <person name="Vieira A."/>
            <person name="Brugerolle De Fraissinette N."/>
            <person name="Rezende De Castro R."/>
            <person name="Schneider M.P."/>
            <person name="Vasconcelos V."/>
            <person name="Leao P.N."/>
        </authorList>
    </citation>
    <scope>NUCLEOTIDE SEQUENCE [LARGE SCALE GENOMIC DNA]</scope>
    <source>
        <strain evidence="2 3">LEGE 06123</strain>
    </source>
</reference>
<protein>
    <submittedName>
        <fullName evidence="2">Uma2 family endonuclease</fullName>
    </submittedName>
</protein>
<evidence type="ECO:0000313" key="2">
    <source>
        <dbReference type="EMBL" id="MBE9191802.1"/>
    </source>
</evidence>
<dbReference type="CDD" id="cd06260">
    <property type="entry name" value="DUF820-like"/>
    <property type="match status" value="1"/>
</dbReference>